<evidence type="ECO:0000313" key="8">
    <source>
        <dbReference type="Proteomes" id="UP001375743"/>
    </source>
</evidence>
<protein>
    <recommendedName>
        <fullName evidence="6">Serine protease</fullName>
        <ecNumber evidence="6">3.4.21.-</ecNumber>
    </recommendedName>
</protein>
<dbReference type="GO" id="GO:0008233">
    <property type="term" value="F:peptidase activity"/>
    <property type="evidence" value="ECO:0007669"/>
    <property type="project" value="UniProtKB-KW"/>
</dbReference>
<reference evidence="7 8" key="1">
    <citation type="submission" date="2024-01" db="EMBL/GenBank/DDBJ databases">
        <title>Multi-omics insights into the function and evolution of sodium benzoate biodegradation pathways in Benzoatithermus flavus gen. nov., sp. nov. from hot spring.</title>
        <authorList>
            <person name="Hu C.-J."/>
            <person name="Li W.-J."/>
        </authorList>
    </citation>
    <scope>NUCLEOTIDE SEQUENCE [LARGE SCALE GENOMIC DNA]</scope>
    <source>
        <strain evidence="7 8">SYSU G07066</strain>
    </source>
</reference>
<comment type="similarity">
    <text evidence="1 6">Belongs to the peptidase S1B family.</text>
</comment>
<dbReference type="RefSeq" id="WP_418159399.1">
    <property type="nucleotide sequence ID" value="NZ_JBBLZC010000008.1"/>
</dbReference>
<evidence type="ECO:0000256" key="4">
    <source>
        <dbReference type="ARBA" id="ARBA00022801"/>
    </source>
</evidence>
<proteinExistence type="inferred from homology"/>
<dbReference type="Proteomes" id="UP001375743">
    <property type="component" value="Unassembled WGS sequence"/>
</dbReference>
<dbReference type="PANTHER" id="PTHR15462:SF8">
    <property type="entry name" value="SERINE PROTEASE"/>
    <property type="match status" value="1"/>
</dbReference>
<evidence type="ECO:0000256" key="6">
    <source>
        <dbReference type="RuleBase" id="RU004296"/>
    </source>
</evidence>
<keyword evidence="4 6" id="KW-0378">Hydrolase</keyword>
<feature type="chain" id="PRO_5045013981" description="Serine protease" evidence="6">
    <location>
        <begin position="35"/>
        <end position="303"/>
    </location>
</feature>
<feature type="signal peptide" evidence="6">
    <location>
        <begin position="1"/>
        <end position="34"/>
    </location>
</feature>
<dbReference type="Pfam" id="PF13365">
    <property type="entry name" value="Trypsin_2"/>
    <property type="match status" value="1"/>
</dbReference>
<keyword evidence="8" id="KW-1185">Reference proteome</keyword>
<dbReference type="InterPro" id="IPR009003">
    <property type="entry name" value="Peptidase_S1_PA"/>
</dbReference>
<dbReference type="GO" id="GO:0006508">
    <property type="term" value="P:proteolysis"/>
    <property type="evidence" value="ECO:0007669"/>
    <property type="project" value="UniProtKB-KW"/>
</dbReference>
<dbReference type="EMBL" id="JBBLZC010000008">
    <property type="protein sequence ID" value="MEK0083552.1"/>
    <property type="molecule type" value="Genomic_DNA"/>
</dbReference>
<keyword evidence="3 6" id="KW-0732">Signal</keyword>
<evidence type="ECO:0000313" key="7">
    <source>
        <dbReference type="EMBL" id="MEK0083552.1"/>
    </source>
</evidence>
<dbReference type="InterPro" id="IPR043504">
    <property type="entry name" value="Peptidase_S1_PA_chymotrypsin"/>
</dbReference>
<dbReference type="Gene3D" id="2.40.10.10">
    <property type="entry name" value="Trypsin-like serine proteases"/>
    <property type="match status" value="2"/>
</dbReference>
<name>A0ABU8XUA7_9PROT</name>
<dbReference type="InterPro" id="IPR050966">
    <property type="entry name" value="Glutamyl_endopeptidase"/>
</dbReference>
<dbReference type="EC" id="3.4.21.-" evidence="6"/>
<dbReference type="SUPFAM" id="SSF50494">
    <property type="entry name" value="Trypsin-like serine proteases"/>
    <property type="match status" value="1"/>
</dbReference>
<sequence>MPEELEPKRRTRLTRSMLLTAALAALGASTAVVAAQPGSETIYGHDDRVEIFTLAGARARVARDTVALVDAGSIRNNGNGTSTLLGPTLRIREDLCPGQRFASQPAIAFCSGVLLTPTVVATAGHCVSRETLASIRFVFDFAMQDATRARTTLPNSRIYRARRILARQQNDLTRNDYAVIQLDRRVTDRQPAAFRRTGRIATGAALYVIGHPNGLPAKLADHASVQDNTDRVFFTANLDTFAGNSGSPVLEAATNRVAGILSTGDPDYVGTSRGCNVVNVEPDRPGNEIVTRSTVFAPFVPVE</sequence>
<evidence type="ECO:0000256" key="1">
    <source>
        <dbReference type="ARBA" id="ARBA00008764"/>
    </source>
</evidence>
<keyword evidence="5 6" id="KW-0720">Serine protease</keyword>
<accession>A0ABU8XUA7</accession>
<evidence type="ECO:0000256" key="3">
    <source>
        <dbReference type="ARBA" id="ARBA00022729"/>
    </source>
</evidence>
<dbReference type="PRINTS" id="PR00839">
    <property type="entry name" value="V8PROTEASE"/>
</dbReference>
<evidence type="ECO:0000256" key="5">
    <source>
        <dbReference type="ARBA" id="ARBA00022825"/>
    </source>
</evidence>
<organism evidence="7 8">
    <name type="scientific">Benzoatithermus flavus</name>
    <dbReference type="NCBI Taxonomy" id="3108223"/>
    <lineage>
        <taxon>Bacteria</taxon>
        <taxon>Pseudomonadati</taxon>
        <taxon>Pseudomonadota</taxon>
        <taxon>Alphaproteobacteria</taxon>
        <taxon>Geminicoccales</taxon>
        <taxon>Geminicoccaceae</taxon>
        <taxon>Benzoatithermus</taxon>
    </lineage>
</organism>
<evidence type="ECO:0000256" key="2">
    <source>
        <dbReference type="ARBA" id="ARBA00022670"/>
    </source>
</evidence>
<comment type="caution">
    <text evidence="7">The sequence shown here is derived from an EMBL/GenBank/DDBJ whole genome shotgun (WGS) entry which is preliminary data.</text>
</comment>
<gene>
    <name evidence="7" type="ORF">U1T56_10345</name>
</gene>
<dbReference type="InterPro" id="IPR008256">
    <property type="entry name" value="Peptidase_S1B"/>
</dbReference>
<dbReference type="PANTHER" id="PTHR15462">
    <property type="entry name" value="SERINE PROTEASE"/>
    <property type="match status" value="1"/>
</dbReference>
<keyword evidence="2 6" id="KW-0645">Protease</keyword>